<dbReference type="SUPFAM" id="SSF53383">
    <property type="entry name" value="PLP-dependent transferases"/>
    <property type="match status" value="1"/>
</dbReference>
<dbReference type="EMBL" id="JAYMRR010000031">
    <property type="protein sequence ID" value="MFB8753800.1"/>
    <property type="molecule type" value="Genomic_DNA"/>
</dbReference>
<evidence type="ECO:0000256" key="2">
    <source>
        <dbReference type="ARBA" id="ARBA00022576"/>
    </source>
</evidence>
<protein>
    <submittedName>
        <fullName evidence="7">DegT/DnrJ/EryC1/StrS family aminotransferase</fullName>
        <ecNumber evidence="7">2.6.1.-</ecNumber>
    </submittedName>
</protein>
<gene>
    <name evidence="7" type="ORF">VSS30_33820</name>
</gene>
<evidence type="ECO:0000256" key="4">
    <source>
        <dbReference type="ARBA" id="ARBA00022898"/>
    </source>
</evidence>
<dbReference type="EC" id="2.6.1.-" evidence="7"/>
<organism evidence="7 8">
    <name type="scientific">Streptomyces parvulus</name>
    <dbReference type="NCBI Taxonomy" id="146923"/>
    <lineage>
        <taxon>Bacteria</taxon>
        <taxon>Bacillati</taxon>
        <taxon>Actinomycetota</taxon>
        <taxon>Actinomycetes</taxon>
        <taxon>Kitasatosporales</taxon>
        <taxon>Streptomycetaceae</taxon>
        <taxon>Streptomyces</taxon>
    </lineage>
</organism>
<dbReference type="CDD" id="cd00616">
    <property type="entry name" value="AHBA_syn"/>
    <property type="match status" value="1"/>
</dbReference>
<dbReference type="Gene3D" id="3.40.640.10">
    <property type="entry name" value="Type I PLP-dependent aspartate aminotransferase-like (Major domain)"/>
    <property type="match status" value="1"/>
</dbReference>
<evidence type="ECO:0000256" key="6">
    <source>
        <dbReference type="RuleBase" id="RU004508"/>
    </source>
</evidence>
<comment type="similarity">
    <text evidence="5">Belongs to the DegT/DnrJ/EryC1 family. L-glutamine:2-deoxy-scyllo-inosose/scyllo-inosose aminotransferase subfamily.</text>
</comment>
<dbReference type="PANTHER" id="PTHR30244:SF34">
    <property type="entry name" value="DTDP-4-AMINO-4,6-DIDEOXYGALACTOSE TRANSAMINASE"/>
    <property type="match status" value="1"/>
</dbReference>
<keyword evidence="4 6" id="KW-0663">Pyridoxal phosphate</keyword>
<comment type="cofactor">
    <cofactor evidence="1">
        <name>pyridoxal 5'-phosphate</name>
        <dbReference type="ChEBI" id="CHEBI:597326"/>
    </cofactor>
</comment>
<proteinExistence type="inferred from homology"/>
<reference evidence="7 8" key="1">
    <citation type="submission" date="2024-01" db="EMBL/GenBank/DDBJ databases">
        <title>Genome mining of biosynthetic gene clusters to explore secondary metabolites of Streptomyces sp.</title>
        <authorList>
            <person name="Baig A."/>
            <person name="Ajitkumar Shintre N."/>
            <person name="Kumar H."/>
            <person name="Anbarasu A."/>
            <person name="Ramaiah S."/>
        </authorList>
    </citation>
    <scope>NUCLEOTIDE SEQUENCE [LARGE SCALE GENOMIC DNA]</scope>
    <source>
        <strain evidence="7 8">A03</strain>
    </source>
</reference>
<dbReference type="InterPro" id="IPR015421">
    <property type="entry name" value="PyrdxlP-dep_Trfase_major"/>
</dbReference>
<dbReference type="Gene3D" id="3.90.1150.10">
    <property type="entry name" value="Aspartate Aminotransferase, domain 1"/>
    <property type="match status" value="1"/>
</dbReference>
<dbReference type="RefSeq" id="WP_283013072.1">
    <property type="nucleotide sequence ID" value="NZ_CBDREU010000032.1"/>
</dbReference>
<keyword evidence="8" id="KW-1185">Reference proteome</keyword>
<evidence type="ECO:0000256" key="5">
    <source>
        <dbReference type="ARBA" id="ARBA00038398"/>
    </source>
</evidence>
<dbReference type="Proteomes" id="UP001585018">
    <property type="component" value="Unassembled WGS sequence"/>
</dbReference>
<evidence type="ECO:0000313" key="7">
    <source>
        <dbReference type="EMBL" id="MFB8753800.1"/>
    </source>
</evidence>
<keyword evidence="2 7" id="KW-0032">Aminotransferase</keyword>
<name>A0ABV5DMN4_9ACTN</name>
<sequence length="442" mass="47526">MSGNGLAMFGGPRAVPKDRVTKDRVGWPVITDAERQAVVGVLDSGQFTSNNPGAGQVQLLEREWAALVGTAHCAAVSNGTTALELALTAAGVEPGTEILVPALSFIASAVAPVHRLVVPVFVDIDPVTYTMDPRAAAAAITPRTSAILAVHLHGLPCDMAELRELADRHGLLLIEDAAQAHAAEYRGRRTGALGDVAAFSLNVVKNLPTCGEGGLVTTDDPDLYARLLRHRQFGEDLEGRGKRDYISHELAGNAKLSAVQAAFTRCQLGRLEEYHQARDRNVRALLDRLGALPGLRVPHCPDDRTHAWHILRFRFRAEGMGIEGATPGAVRAAVERVMRAEGVPLQQYQPVPLPQQKALVSREGFGGYPWRLRPGDYGPGEEHPNTLAVIEDSLTLQRWHLNPAAGPVLQDCAAAFEKVWAHLDQVAALARAMSPAPSEAVR</sequence>
<accession>A0ABV5DMN4</accession>
<evidence type="ECO:0000313" key="8">
    <source>
        <dbReference type="Proteomes" id="UP001585018"/>
    </source>
</evidence>
<dbReference type="PANTHER" id="PTHR30244">
    <property type="entry name" value="TRANSAMINASE"/>
    <property type="match status" value="1"/>
</dbReference>
<evidence type="ECO:0000256" key="1">
    <source>
        <dbReference type="ARBA" id="ARBA00001933"/>
    </source>
</evidence>
<dbReference type="InterPro" id="IPR015424">
    <property type="entry name" value="PyrdxlP-dep_Trfase"/>
</dbReference>
<keyword evidence="3 7" id="KW-0808">Transferase</keyword>
<comment type="caution">
    <text evidence="7">The sequence shown here is derived from an EMBL/GenBank/DDBJ whole genome shotgun (WGS) entry which is preliminary data.</text>
</comment>
<dbReference type="GO" id="GO:0008483">
    <property type="term" value="F:transaminase activity"/>
    <property type="evidence" value="ECO:0007669"/>
    <property type="project" value="UniProtKB-KW"/>
</dbReference>
<dbReference type="InterPro" id="IPR015422">
    <property type="entry name" value="PyrdxlP-dep_Trfase_small"/>
</dbReference>
<dbReference type="Pfam" id="PF01041">
    <property type="entry name" value="DegT_DnrJ_EryC1"/>
    <property type="match status" value="1"/>
</dbReference>
<evidence type="ECO:0000256" key="3">
    <source>
        <dbReference type="ARBA" id="ARBA00022679"/>
    </source>
</evidence>
<dbReference type="InterPro" id="IPR000653">
    <property type="entry name" value="DegT/StrS_aminotransferase"/>
</dbReference>